<accession>A0ABW9RW66</accession>
<dbReference type="InterPro" id="IPR055396">
    <property type="entry name" value="DUF7088"/>
</dbReference>
<dbReference type="InterPro" id="IPR019196">
    <property type="entry name" value="ABC_transp_unknown"/>
</dbReference>
<dbReference type="InterPro" id="IPR019863">
    <property type="entry name" value="Motility-assoc_ABC-rel_GldG"/>
</dbReference>
<organism evidence="4 5">
    <name type="scientific">Fulvivirga kasyanovii</name>
    <dbReference type="NCBI Taxonomy" id="396812"/>
    <lineage>
        <taxon>Bacteria</taxon>
        <taxon>Pseudomonadati</taxon>
        <taxon>Bacteroidota</taxon>
        <taxon>Cytophagia</taxon>
        <taxon>Cytophagales</taxon>
        <taxon>Fulvivirgaceae</taxon>
        <taxon>Fulvivirga</taxon>
    </lineage>
</organism>
<protein>
    <submittedName>
        <fullName evidence="4">Gliding motility-associated ABC transporter substrate-binding protein GldG</fullName>
    </submittedName>
</protein>
<dbReference type="RefSeq" id="WP_155174949.1">
    <property type="nucleotide sequence ID" value="NZ_BAAAFL010000015.1"/>
</dbReference>
<proteinExistence type="predicted"/>
<comment type="caution">
    <text evidence="4">The sequence shown here is derived from an EMBL/GenBank/DDBJ whole genome shotgun (WGS) entry which is preliminary data.</text>
</comment>
<sequence length="563" mass="63380">MVNLKSRKLESFLRFFIGVVAVVLLNVLASAYFHRFDLTEEGRYSIKEPTKEMLRELDDVVYVEVYLDGELNAGFKRLQRSIRETLEEFRVYSGDNIQYTFNDPSAAMSEKARGEFMRALMAKGIQPTNIIDEQNGNRVEKLVFPGAIVSYGGAEAGVMLLKGNKAATAEEKLNQSIEGIEYELASAIRGLTSLERKKIALVKGHDELDSLEMASFATALADLYDLGVENLQAAPQGYDALIIAKPTKAFSESEKYHLDQYLMNGGKVLMLLDKLQANMDSASAAFNYAFPYNLNIDDQLFKYGIRINSDLIMDNNAAGYPVVVGNMGDQPQIKLQNWPFYPIINRFSDHAITRNMDAVLLRFGSTMDTIKSPGVTKIPLMFTSQYTRVVSAPVNVSVQDLRANMSAEKFNQQHLPTAYLLEGKFESLYKNRFRPENIDDSNFIENAGAGAKLLVVSDGDIARNEINTRTNSPQPLGFYPFAQNTFANQDFLMNAVAYLIDDEGIITARNKEIKIRPLNKVKISNEKTKWQIINMVVPVLLLIVYGVVRFYWRKKKYTGFGTD</sequence>
<feature type="domain" description="DUF7088" evidence="3">
    <location>
        <begin position="40"/>
        <end position="150"/>
    </location>
</feature>
<feature type="transmembrane region" description="Helical" evidence="1">
    <location>
        <begin position="12"/>
        <end position="33"/>
    </location>
</feature>
<feature type="domain" description="ABC-type uncharacterised transport system" evidence="2">
    <location>
        <begin position="196"/>
        <end position="495"/>
    </location>
</feature>
<dbReference type="Pfam" id="PF23357">
    <property type="entry name" value="DUF7088"/>
    <property type="match status" value="1"/>
</dbReference>
<feature type="transmembrane region" description="Helical" evidence="1">
    <location>
        <begin position="532"/>
        <end position="552"/>
    </location>
</feature>
<evidence type="ECO:0000259" key="3">
    <source>
        <dbReference type="Pfam" id="PF23357"/>
    </source>
</evidence>
<dbReference type="Proteomes" id="UP000798808">
    <property type="component" value="Unassembled WGS sequence"/>
</dbReference>
<dbReference type="EMBL" id="SMLW01000648">
    <property type="protein sequence ID" value="MTI27927.1"/>
    <property type="molecule type" value="Genomic_DNA"/>
</dbReference>
<keyword evidence="1" id="KW-0812">Transmembrane</keyword>
<keyword evidence="5" id="KW-1185">Reference proteome</keyword>
<dbReference type="Pfam" id="PF09822">
    <property type="entry name" value="ABC_transp_aux"/>
    <property type="match status" value="1"/>
</dbReference>
<evidence type="ECO:0000259" key="2">
    <source>
        <dbReference type="Pfam" id="PF09822"/>
    </source>
</evidence>
<keyword evidence="1" id="KW-1133">Transmembrane helix</keyword>
<keyword evidence="1" id="KW-0472">Membrane</keyword>
<name>A0ABW9RW66_9BACT</name>
<reference evidence="4 5" key="1">
    <citation type="submission" date="2019-02" db="EMBL/GenBank/DDBJ databases">
        <authorList>
            <person name="Goldberg S.R."/>
            <person name="Haltli B.A."/>
            <person name="Correa H."/>
            <person name="Russell K.G."/>
        </authorList>
    </citation>
    <scope>NUCLEOTIDE SEQUENCE [LARGE SCALE GENOMIC DNA]</scope>
    <source>
        <strain evidence="4 5">JCM 16186</strain>
    </source>
</reference>
<evidence type="ECO:0000313" key="5">
    <source>
        <dbReference type="Proteomes" id="UP000798808"/>
    </source>
</evidence>
<dbReference type="NCBIfam" id="TIGR03521">
    <property type="entry name" value="GldG"/>
    <property type="match status" value="1"/>
</dbReference>
<evidence type="ECO:0000256" key="1">
    <source>
        <dbReference type="SAM" id="Phobius"/>
    </source>
</evidence>
<gene>
    <name evidence="4" type="primary">gldG</name>
    <name evidence="4" type="ORF">E1163_23420</name>
</gene>
<evidence type="ECO:0000313" key="4">
    <source>
        <dbReference type="EMBL" id="MTI27927.1"/>
    </source>
</evidence>